<evidence type="ECO:0000256" key="1">
    <source>
        <dbReference type="ARBA" id="ARBA00004141"/>
    </source>
</evidence>
<evidence type="ECO:0000256" key="4">
    <source>
        <dbReference type="ARBA" id="ARBA00023136"/>
    </source>
</evidence>
<dbReference type="InterPro" id="IPR003825">
    <property type="entry name" value="Colicin-V_CvpA"/>
</dbReference>
<name>A0ABV7XC87_9SPHN</name>
<reference evidence="7" key="1">
    <citation type="journal article" date="2019" name="Int. J. Syst. Evol. Microbiol.">
        <title>The Global Catalogue of Microorganisms (GCM) 10K type strain sequencing project: providing services to taxonomists for standard genome sequencing and annotation.</title>
        <authorList>
            <consortium name="The Broad Institute Genomics Platform"/>
            <consortium name="The Broad Institute Genome Sequencing Center for Infectious Disease"/>
            <person name="Wu L."/>
            <person name="Ma J."/>
        </authorList>
    </citation>
    <scope>NUCLEOTIDE SEQUENCE [LARGE SCALE GENOMIC DNA]</scope>
    <source>
        <strain evidence="7">KCTC 42644</strain>
    </source>
</reference>
<evidence type="ECO:0000256" key="3">
    <source>
        <dbReference type="ARBA" id="ARBA00022989"/>
    </source>
</evidence>
<feature type="transmembrane region" description="Helical" evidence="5">
    <location>
        <begin position="61"/>
        <end position="82"/>
    </location>
</feature>
<sequence length="200" mass="21345">MTAFDILVILMIGSAAVLGVLRGFVTEILSLIAWVAGVAALRLFYEPGSAFAAGITGTETGGAILAFVFIFLVTFIGFRLIARLLGERTRKSIVGPVDRVLGLGFGAIKGLIGAALLFLLINLFFDVTWGKDEPKPDWLRSAKTYPLLKLSSEAIVDWVEEQRAAPGVATATDGGGYEEAARESLDALLKSGGREEPEQQ</sequence>
<proteinExistence type="predicted"/>
<dbReference type="EMBL" id="JBHRXV010000006">
    <property type="protein sequence ID" value="MFC3712643.1"/>
    <property type="molecule type" value="Genomic_DNA"/>
</dbReference>
<dbReference type="RefSeq" id="WP_380859916.1">
    <property type="nucleotide sequence ID" value="NZ_JBHRXV010000006.1"/>
</dbReference>
<gene>
    <name evidence="6" type="ORF">ACFOMD_08680</name>
</gene>
<evidence type="ECO:0000256" key="2">
    <source>
        <dbReference type="ARBA" id="ARBA00022692"/>
    </source>
</evidence>
<feature type="transmembrane region" description="Helical" evidence="5">
    <location>
        <begin position="103"/>
        <end position="125"/>
    </location>
</feature>
<evidence type="ECO:0000313" key="6">
    <source>
        <dbReference type="EMBL" id="MFC3712643.1"/>
    </source>
</evidence>
<organism evidence="6 7">
    <name type="scientific">Sphingoaurantiacus capsulatus</name>
    <dbReference type="NCBI Taxonomy" id="1771310"/>
    <lineage>
        <taxon>Bacteria</taxon>
        <taxon>Pseudomonadati</taxon>
        <taxon>Pseudomonadota</taxon>
        <taxon>Alphaproteobacteria</taxon>
        <taxon>Sphingomonadales</taxon>
        <taxon>Sphingosinicellaceae</taxon>
        <taxon>Sphingoaurantiacus</taxon>
    </lineage>
</organism>
<accession>A0ABV7XC87</accession>
<dbReference type="InterPro" id="IPR052719">
    <property type="entry name" value="CvpA-like"/>
</dbReference>
<evidence type="ECO:0000313" key="7">
    <source>
        <dbReference type="Proteomes" id="UP001595615"/>
    </source>
</evidence>
<protein>
    <submittedName>
        <fullName evidence="6">CvpA family protein</fullName>
    </submittedName>
</protein>
<feature type="transmembrane region" description="Helical" evidence="5">
    <location>
        <begin position="32"/>
        <end position="55"/>
    </location>
</feature>
<evidence type="ECO:0000256" key="5">
    <source>
        <dbReference type="SAM" id="Phobius"/>
    </source>
</evidence>
<comment type="subcellular location">
    <subcellularLocation>
        <location evidence="1">Membrane</location>
        <topology evidence="1">Multi-pass membrane protein</topology>
    </subcellularLocation>
</comment>
<dbReference type="Pfam" id="PF02674">
    <property type="entry name" value="Colicin_V"/>
    <property type="match status" value="1"/>
</dbReference>
<dbReference type="Proteomes" id="UP001595615">
    <property type="component" value="Unassembled WGS sequence"/>
</dbReference>
<feature type="transmembrane region" description="Helical" evidence="5">
    <location>
        <begin position="6"/>
        <end position="25"/>
    </location>
</feature>
<dbReference type="PANTHER" id="PTHR36926:SF1">
    <property type="entry name" value="COLICIN V PRODUCTION PROTEIN"/>
    <property type="match status" value="1"/>
</dbReference>
<keyword evidence="7" id="KW-1185">Reference proteome</keyword>
<comment type="caution">
    <text evidence="6">The sequence shown here is derived from an EMBL/GenBank/DDBJ whole genome shotgun (WGS) entry which is preliminary data.</text>
</comment>
<keyword evidence="2 5" id="KW-0812">Transmembrane</keyword>
<keyword evidence="4 5" id="KW-0472">Membrane</keyword>
<dbReference type="PANTHER" id="PTHR36926">
    <property type="entry name" value="COLICIN V PRODUCTION PROTEIN"/>
    <property type="match status" value="1"/>
</dbReference>
<keyword evidence="3 5" id="KW-1133">Transmembrane helix</keyword>